<reference evidence="2 3" key="2">
    <citation type="journal article" date="2017" name="Nature">
        <title>The Apostasia genome and the evolution of orchids.</title>
        <authorList>
            <person name="Zhang G.Q."/>
            <person name="Liu K.W."/>
            <person name="Li Z."/>
            <person name="Lohaus R."/>
            <person name="Hsiao Y.Y."/>
            <person name="Niu S.C."/>
            <person name="Wang J.Y."/>
            <person name="Lin Y.C."/>
            <person name="Xu Q."/>
            <person name="Chen L.J."/>
            <person name="Yoshida K."/>
            <person name="Fujiwara S."/>
            <person name="Wang Z.W."/>
            <person name="Zhang Y.Q."/>
            <person name="Mitsuda N."/>
            <person name="Wang M."/>
            <person name="Liu G.H."/>
            <person name="Pecoraro L."/>
            <person name="Huang H.X."/>
            <person name="Xiao X.J."/>
            <person name="Lin M."/>
            <person name="Wu X.Y."/>
            <person name="Wu W.L."/>
            <person name="Chen Y.Y."/>
            <person name="Chang S.B."/>
            <person name="Sakamoto S."/>
            <person name="Ohme-Takagi M."/>
            <person name="Yagi M."/>
            <person name="Zeng S.J."/>
            <person name="Shen C.Y."/>
            <person name="Yeh C.M."/>
            <person name="Luo Y.B."/>
            <person name="Tsai W.C."/>
            <person name="Van de Peer Y."/>
            <person name="Liu Z.J."/>
        </authorList>
    </citation>
    <scope>NUCLEOTIDE SEQUENCE [LARGE SCALE GENOMIC DNA]</scope>
    <source>
        <tissue evidence="2">The whole plant</tissue>
    </source>
</reference>
<evidence type="ECO:0000313" key="2">
    <source>
        <dbReference type="EMBL" id="PKU87562.1"/>
    </source>
</evidence>
<accession>A0A2I0XI19</accession>
<reference evidence="2 3" key="1">
    <citation type="journal article" date="2016" name="Sci. Rep.">
        <title>The Dendrobium catenatum Lindl. genome sequence provides insights into polysaccharide synthase, floral development and adaptive evolution.</title>
        <authorList>
            <person name="Zhang G.Q."/>
            <person name="Xu Q."/>
            <person name="Bian C."/>
            <person name="Tsai W.C."/>
            <person name="Yeh C.M."/>
            <person name="Liu K.W."/>
            <person name="Yoshida K."/>
            <person name="Zhang L.S."/>
            <person name="Chang S.B."/>
            <person name="Chen F."/>
            <person name="Shi Y."/>
            <person name="Su Y.Y."/>
            <person name="Zhang Y.Q."/>
            <person name="Chen L.J."/>
            <person name="Yin Y."/>
            <person name="Lin M."/>
            <person name="Huang H."/>
            <person name="Deng H."/>
            <person name="Wang Z.W."/>
            <person name="Zhu S.L."/>
            <person name="Zhao X."/>
            <person name="Deng C."/>
            <person name="Niu S.C."/>
            <person name="Huang J."/>
            <person name="Wang M."/>
            <person name="Liu G.H."/>
            <person name="Yang H.J."/>
            <person name="Xiao X.J."/>
            <person name="Hsiao Y.Y."/>
            <person name="Wu W.L."/>
            <person name="Chen Y.Y."/>
            <person name="Mitsuda N."/>
            <person name="Ohme-Takagi M."/>
            <person name="Luo Y.B."/>
            <person name="Van de Peer Y."/>
            <person name="Liu Z.J."/>
        </authorList>
    </citation>
    <scope>NUCLEOTIDE SEQUENCE [LARGE SCALE GENOMIC DNA]</scope>
    <source>
        <tissue evidence="2">The whole plant</tissue>
    </source>
</reference>
<dbReference type="EMBL" id="KZ501872">
    <property type="protein sequence ID" value="PKU87562.1"/>
    <property type="molecule type" value="Genomic_DNA"/>
</dbReference>
<organism evidence="2 3">
    <name type="scientific">Dendrobium catenatum</name>
    <dbReference type="NCBI Taxonomy" id="906689"/>
    <lineage>
        <taxon>Eukaryota</taxon>
        <taxon>Viridiplantae</taxon>
        <taxon>Streptophyta</taxon>
        <taxon>Embryophyta</taxon>
        <taxon>Tracheophyta</taxon>
        <taxon>Spermatophyta</taxon>
        <taxon>Magnoliopsida</taxon>
        <taxon>Liliopsida</taxon>
        <taxon>Asparagales</taxon>
        <taxon>Orchidaceae</taxon>
        <taxon>Epidendroideae</taxon>
        <taxon>Malaxideae</taxon>
        <taxon>Dendrobiinae</taxon>
        <taxon>Dendrobium</taxon>
    </lineage>
</organism>
<name>A0A2I0XI19_9ASPA</name>
<proteinExistence type="predicted"/>
<protein>
    <submittedName>
        <fullName evidence="2">Uncharacterized protein</fullName>
    </submittedName>
</protein>
<keyword evidence="3" id="KW-1185">Reference proteome</keyword>
<evidence type="ECO:0000256" key="1">
    <source>
        <dbReference type="SAM" id="MobiDB-lite"/>
    </source>
</evidence>
<sequence>MAKSAVVVSEKQDVIVGNDKVVNDVLDVVVKDPNVTATLVSNNSLNCVSLPLDRCPLVNNVPAVSNNLDTGSVSNSDVGFGVLPARMPSGGSPVAGVVPVALAVGLSELETNSPIGVDNCNNPDMLDVGVKVLDGEFSSLSPNAIPFIPSVLVDGLCPPDVTLDSLEVGLGAEVDSAPVFGASSLDVGERRSGDSPVLGVVYPIGCGQVFDMPDGDDVVNLIVESSPVVFGADPPSSVESMPLVNRLIDVPVKEIETQAMTKCLGDPAGVEIREQLNWLNVSSDGKSESDSSVGDMASEDDNDFTLVCTRPAITGATRGRFWGRGRRKR</sequence>
<dbReference type="AlphaFoldDB" id="A0A2I0XI19"/>
<feature type="region of interest" description="Disordered" evidence="1">
    <location>
        <begin position="282"/>
        <end position="301"/>
    </location>
</feature>
<evidence type="ECO:0000313" key="3">
    <source>
        <dbReference type="Proteomes" id="UP000233837"/>
    </source>
</evidence>
<dbReference type="Proteomes" id="UP000233837">
    <property type="component" value="Unassembled WGS sequence"/>
</dbReference>
<gene>
    <name evidence="2" type="ORF">MA16_Dca018093</name>
</gene>